<keyword evidence="4" id="KW-1185">Reference proteome</keyword>
<evidence type="ECO:0000313" key="4">
    <source>
        <dbReference type="Proteomes" id="UP000485880"/>
    </source>
</evidence>
<dbReference type="RefSeq" id="WP_174514156.1">
    <property type="nucleotide sequence ID" value="NZ_CABFMQ020000153.1"/>
</dbReference>
<keyword evidence="2" id="KW-0812">Transmembrane</keyword>
<evidence type="ECO:0000313" key="3">
    <source>
        <dbReference type="EMBL" id="VTZ52594.1"/>
    </source>
</evidence>
<keyword evidence="2" id="KW-1133">Transmembrane helix</keyword>
<sequence>MAVFSVHLPGEDVARIGEAAFVREGFCARAFVFGPLWLLRRRLWLWAGLWFAAFLLLVLLGAAGALSFLAILTLLFLLQLLLGLEANRLIEGRLWSQGYNLAEIIAAPALDQAEMVFYRQFGANEPPPAQSSAHPAQIHASAPASPVLGSLPEPEARR</sequence>
<dbReference type="AlphaFoldDB" id="A0A8B6MCC9"/>
<name>A0A8B6MCC9_METTU</name>
<gene>
    <name evidence="3" type="ORF">MPC4_90069</name>
</gene>
<feature type="region of interest" description="Disordered" evidence="1">
    <location>
        <begin position="126"/>
        <end position="158"/>
    </location>
</feature>
<protein>
    <recommendedName>
        <fullName evidence="5">DUF2628 domain-containing protein</fullName>
    </recommendedName>
</protein>
<keyword evidence="2" id="KW-0472">Membrane</keyword>
<dbReference type="Pfam" id="PF10947">
    <property type="entry name" value="DUF2628"/>
    <property type="match status" value="1"/>
</dbReference>
<proteinExistence type="predicted"/>
<comment type="caution">
    <text evidence="3">The sequence shown here is derived from an EMBL/GenBank/DDBJ whole genome shotgun (WGS) entry which is preliminary data.</text>
</comment>
<dbReference type="EMBL" id="CABFMQ020000153">
    <property type="protein sequence ID" value="VTZ52594.1"/>
    <property type="molecule type" value="Genomic_DNA"/>
</dbReference>
<evidence type="ECO:0000256" key="1">
    <source>
        <dbReference type="SAM" id="MobiDB-lite"/>
    </source>
</evidence>
<reference evidence="3 4" key="1">
    <citation type="submission" date="2019-05" db="EMBL/GenBank/DDBJ databases">
        <authorList>
            <person name="Farhan Ul Haque M."/>
        </authorList>
    </citation>
    <scope>NUCLEOTIDE SEQUENCE [LARGE SCALE GENOMIC DNA]</scope>
    <source>
        <strain evidence="3">2</strain>
    </source>
</reference>
<accession>A0A8B6MCC9</accession>
<evidence type="ECO:0008006" key="5">
    <source>
        <dbReference type="Google" id="ProtNLM"/>
    </source>
</evidence>
<dbReference type="InterPro" id="IPR024399">
    <property type="entry name" value="DUF2628"/>
</dbReference>
<evidence type="ECO:0000256" key="2">
    <source>
        <dbReference type="SAM" id="Phobius"/>
    </source>
</evidence>
<dbReference type="Proteomes" id="UP000485880">
    <property type="component" value="Unassembled WGS sequence"/>
</dbReference>
<organism evidence="3 4">
    <name type="scientific">Methylocella tundrae</name>
    <dbReference type="NCBI Taxonomy" id="227605"/>
    <lineage>
        <taxon>Bacteria</taxon>
        <taxon>Pseudomonadati</taxon>
        <taxon>Pseudomonadota</taxon>
        <taxon>Alphaproteobacteria</taxon>
        <taxon>Hyphomicrobiales</taxon>
        <taxon>Beijerinckiaceae</taxon>
        <taxon>Methylocella</taxon>
    </lineage>
</organism>
<feature type="transmembrane region" description="Helical" evidence="2">
    <location>
        <begin position="43"/>
        <end position="60"/>
    </location>
</feature>